<dbReference type="Proteomes" id="UP000266385">
    <property type="component" value="Unassembled WGS sequence"/>
</dbReference>
<dbReference type="PANTHER" id="PTHR43074">
    <property type="entry name" value="OMEGA-3 POLYUNSATURATED FATTY ACID SYNTHASE PFAB-RELATED"/>
    <property type="match status" value="1"/>
</dbReference>
<name>A0A399RAA3_9PROT</name>
<evidence type="ECO:0000256" key="2">
    <source>
        <dbReference type="ARBA" id="ARBA00022553"/>
    </source>
</evidence>
<dbReference type="PANTHER" id="PTHR43074:SF1">
    <property type="entry name" value="BETA-KETOACYL SYNTHASE FAMILY PROTEIN-RELATED"/>
    <property type="match status" value="1"/>
</dbReference>
<accession>A0A399RAA3</accession>
<dbReference type="Gene3D" id="3.40.47.10">
    <property type="match status" value="2"/>
</dbReference>
<keyword evidence="1" id="KW-0596">Phosphopantetheine</keyword>
<dbReference type="OrthoDB" id="9778690at2"/>
<dbReference type="Gene3D" id="3.30.70.250">
    <property type="entry name" value="Malonyl-CoA ACP transacylase, ACP-binding"/>
    <property type="match status" value="1"/>
</dbReference>
<dbReference type="PROSITE" id="PS00606">
    <property type="entry name" value="KS3_1"/>
    <property type="match status" value="1"/>
</dbReference>
<feature type="region of interest" description="Disordered" evidence="6">
    <location>
        <begin position="1212"/>
        <end position="1263"/>
    </location>
</feature>
<feature type="domain" description="Ketosynthase family 3 (KS3)" evidence="7">
    <location>
        <begin position="6"/>
        <end position="419"/>
    </location>
</feature>
<dbReference type="InterPro" id="IPR052568">
    <property type="entry name" value="PKS-FAS_Synthase"/>
</dbReference>
<dbReference type="SUPFAM" id="SSF54637">
    <property type="entry name" value="Thioesterase/thiol ester dehydrase-isomerase"/>
    <property type="match status" value="4"/>
</dbReference>
<dbReference type="CDD" id="cd00833">
    <property type="entry name" value="PKS"/>
    <property type="match status" value="1"/>
</dbReference>
<evidence type="ECO:0000313" key="9">
    <source>
        <dbReference type="Proteomes" id="UP000266385"/>
    </source>
</evidence>
<proteinExistence type="inferred from homology"/>
<dbReference type="InterPro" id="IPR016035">
    <property type="entry name" value="Acyl_Trfase/lysoPLipase"/>
</dbReference>
<comment type="caution">
    <text evidence="8">The sequence shown here is derived from an EMBL/GenBank/DDBJ whole genome shotgun (WGS) entry which is preliminary data.</text>
</comment>
<dbReference type="SUPFAM" id="SSF52151">
    <property type="entry name" value="FabD/lysophospholipase-like"/>
    <property type="match status" value="1"/>
</dbReference>
<dbReference type="EMBL" id="QWFX01000016">
    <property type="protein sequence ID" value="RIJ26449.1"/>
    <property type="molecule type" value="Genomic_DNA"/>
</dbReference>
<comment type="similarity">
    <text evidence="5">Belongs to the thiolase-like superfamily. Beta-ketoacyl-ACP synthases family.</text>
</comment>
<dbReference type="GO" id="GO:0006633">
    <property type="term" value="P:fatty acid biosynthetic process"/>
    <property type="evidence" value="ECO:0007669"/>
    <property type="project" value="InterPro"/>
</dbReference>
<reference evidence="8 9" key="1">
    <citation type="submission" date="2018-08" db="EMBL/GenBank/DDBJ databases">
        <title>Henriciella mobilis sp. nov., isolated from seawater.</title>
        <authorList>
            <person name="Cheng H."/>
            <person name="Wu Y.-H."/>
            <person name="Xu X.-W."/>
            <person name="Guo L.-L."/>
        </authorList>
    </citation>
    <scope>NUCLEOTIDE SEQUENCE [LARGE SCALE GENOMIC DNA]</scope>
    <source>
        <strain evidence="8 9">JN25</strain>
    </source>
</reference>
<dbReference type="Pfam" id="PF02801">
    <property type="entry name" value="Ketoacyl-synt_C"/>
    <property type="match status" value="1"/>
</dbReference>
<feature type="region of interest" description="Disordered" evidence="6">
    <location>
        <begin position="461"/>
        <end position="486"/>
    </location>
</feature>
<dbReference type="Pfam" id="PF00109">
    <property type="entry name" value="ketoacyl-synt"/>
    <property type="match status" value="2"/>
</dbReference>
<evidence type="ECO:0000256" key="4">
    <source>
        <dbReference type="ARBA" id="ARBA00023239"/>
    </source>
</evidence>
<keyword evidence="2" id="KW-0597">Phosphoprotein</keyword>
<dbReference type="GO" id="GO:0004315">
    <property type="term" value="F:3-oxoacyl-[acyl-carrier-protein] synthase activity"/>
    <property type="evidence" value="ECO:0007669"/>
    <property type="project" value="InterPro"/>
</dbReference>
<evidence type="ECO:0000256" key="1">
    <source>
        <dbReference type="ARBA" id="ARBA00022450"/>
    </source>
</evidence>
<dbReference type="InterPro" id="IPR001227">
    <property type="entry name" value="Ac_transferase_dom_sf"/>
</dbReference>
<dbReference type="InterPro" id="IPR014031">
    <property type="entry name" value="Ketoacyl_synth_C"/>
</dbReference>
<evidence type="ECO:0000259" key="7">
    <source>
        <dbReference type="PROSITE" id="PS52004"/>
    </source>
</evidence>
<organism evidence="8 9">
    <name type="scientific">Henriciella mobilis</name>
    <dbReference type="NCBI Taxonomy" id="2305467"/>
    <lineage>
        <taxon>Bacteria</taxon>
        <taxon>Pseudomonadati</taxon>
        <taxon>Pseudomonadota</taxon>
        <taxon>Alphaproteobacteria</taxon>
        <taxon>Hyphomonadales</taxon>
        <taxon>Hyphomonadaceae</taxon>
        <taxon>Henriciella</taxon>
    </lineage>
</organism>
<dbReference type="PROSITE" id="PS52004">
    <property type="entry name" value="KS3_2"/>
    <property type="match status" value="1"/>
</dbReference>
<dbReference type="InterPro" id="IPR020841">
    <property type="entry name" value="PKS_Beta-ketoAc_synthase_dom"/>
</dbReference>
<dbReference type="Gene3D" id="3.10.129.10">
    <property type="entry name" value="Hotdog Thioesterase"/>
    <property type="match status" value="4"/>
</dbReference>
<dbReference type="InterPro" id="IPR013114">
    <property type="entry name" value="FabA_FabZ"/>
</dbReference>
<dbReference type="SUPFAM" id="SSF53901">
    <property type="entry name" value="Thiolase-like"/>
    <property type="match status" value="2"/>
</dbReference>
<dbReference type="InterPro" id="IPR018201">
    <property type="entry name" value="Ketoacyl_synth_AS"/>
</dbReference>
<keyword evidence="9" id="KW-1185">Reference proteome</keyword>
<dbReference type="InterPro" id="IPR016039">
    <property type="entry name" value="Thiolase-like"/>
</dbReference>
<protein>
    <submittedName>
        <fullName evidence="8">Beta-ketoacyl synthase</fullName>
    </submittedName>
</protein>
<keyword evidence="3 5" id="KW-0808">Transferase</keyword>
<dbReference type="Pfam" id="PF07977">
    <property type="entry name" value="FabA"/>
    <property type="match status" value="2"/>
</dbReference>
<dbReference type="InterPro" id="IPR029069">
    <property type="entry name" value="HotDog_dom_sf"/>
</dbReference>
<dbReference type="SMART" id="SM00825">
    <property type="entry name" value="PKS_KS"/>
    <property type="match status" value="1"/>
</dbReference>
<dbReference type="GO" id="GO:0016829">
    <property type="term" value="F:lyase activity"/>
    <property type="evidence" value="ECO:0007669"/>
    <property type="project" value="UniProtKB-KW"/>
</dbReference>
<evidence type="ECO:0000256" key="6">
    <source>
        <dbReference type="SAM" id="MobiDB-lite"/>
    </source>
</evidence>
<evidence type="ECO:0000256" key="5">
    <source>
        <dbReference type="RuleBase" id="RU003694"/>
    </source>
</evidence>
<dbReference type="SMART" id="SM00827">
    <property type="entry name" value="PKS_AT"/>
    <property type="match status" value="1"/>
</dbReference>
<sequence>MADRDFEPIAIVGMGCALPGALSPAALWDAVLDNRDLLSPAPPGKWGVTDSEQQAMGYRGGFVSGFETVFDPSAFDLGEIDAAGLDPLFQWLLYAGHEAWADAGAPKVKRKKLGVIAGNLGYPSRALSDFASDVWENGTSGIDPFNRFNTGGPARLLARALGAKGPAFALDAACASSLYAVKLACDRLQDRSLDVAVAAAVNGADNLILHQGFSALNALSPSGRSRPFVKGADGLVPAEGAAAVVLKRLADCTVGETIHGVIRGIGLSNDGRRKSLLAPDEGGQAEAMAAAWAMSGLDPSRDIGLIEAHATGTPTGDKVELMATAKHFAGVEGLPIGSLKGNLGHLITAAGLASLIKMSFAINESVIPPTRLDGEALDGFAGSTTVPAQKAAWPKDRPRIAAISNFGFGGNNAHLILAADDGTRPKARKRKAAKTEAVICATGLCMGPDRGVTAVLQRLARPPKQPRGPMSEVTARPKPLRTPPSELGAAQGQQLALYDAVDEALARHPLEDGARVGVFTGFACAPEAARWMLRARIAKRLGLDPQTPETDAARNGVAPPLKAGDVLGAMPNVSANRINVRGDWRAQGFAVMEEEASGLRALELAMRALEAGEIDAAIVAAADLSADPVHEAATGESGGDAAAALILKRVGEADGVTLKALKLTGKPAPDTLLERLYGHSHAAGGLARLAVETELAARGHRLESDGLAPELYRDARGIELSGGKLKLKASPKPAPDLLRPAPLLETYGAATPEALAKAIDIGQQGTSGACRIALIANDETALADQRSKAIAALKAGHDPSGDGIHYGAGKPAGDLAFVFTGAAAAYSGMGQGLFAGVPELGPMMTAKFPAAQHVARLLASDLAPAYDQLRATTLISQAQHLLLTRLLGMKPSVAMGLSSGETNSLIAFGAWADADGLMGTIGESGMYTDDLAGAFKTAQAAWKDDAPVHWETWRVRAAERDFRAALASEPRCDLTILYSPSDGVIAGDAGACQRVLKQLGGQAIRVPHDLVVHTPMMASYEQTWRRLHHRRTKAPKGVRFYANAINGAYTPDADMVADMLTGQAVAEVNFPKTLAQAHADGVRTFIEIGPRDTLTGAIRETLGEGVQAVAMDRFGQPAQNDIAAVAATVFAAGHGVDIDWLKTRLSDARNNAIRLRTKALDELTFPAHPTAPVLPRRRGGQRQLPLAPKTALKPFMPPPVKPMTGRVLPPAPGTDWTAPRPAGGAGTAVLDRPDRAPLRRVAPKPAPVAKRPVQPLERRTPTGPAFSRAELEQAAAGNISEVFGDQFAAQDGFRRQVRMPRPPLLLCDRITGIDAEALVQGKGTIWTETDVTAGHWAVSDGRLRPGPLIEAGQADLALISWMGADMLNCSDRVYRLLGCELTFHEGGLPKVGETVRFQISIKGHAELSGVRMFFFEYDGYADDRLVLSVRNGQAGFFTDEELANSKGVLWDAGTDGAPTADPVLDRTAPSAKRTFSAADVAAFRAGDTFRCFGDGFERAAPQTRPARLPGGRLALFDTVETFEPEGGPWERGYLKADQSVPKDAWFYDGHFHEDPCMPGTLMAEAAVQALEFTAAAMGLTIDRDSHVFEPMPGEAATFYCRGQVIPDADHDVTYEVFVDEVIDGEEPVVFASLLARSDGRKVFYCPRFGVRLRRAWPQMKKAANIPHYVNDECDVRGDEAAMIECGSGAPSNAFGSMYAPFDTRGAVPRLPQPPYHMVSRVLSVTGPSGQQKAGLTAIAEYDVPPDAWYFLDGGSGTMPFSVLTEVILQPCGWLASYSGFALSGETRFRNLDGRGTTARHIKPGDGTIRTRTTLTRCSRVGPMTIVFFELEATLADGTPVVSLETSFGFFTKASLAAQAGLKSSDEARAFLDAPADPPSEEATRLPVSSGRLALFDLIDRFEADGGASGLGRIRARQSVDPYAWYFRAHFFSDPVQPGSLGLDMLVQLLARAGDLKGLGERFDHPVWEPIAPGEEVTWTYRGQVTPTAKQVTATVEIDRVETGDEETIILGTGSLWVDGLRIYEMRGMSVRLRARTRLESYRNCTVLRPSYPAWVGAHRPTHTVPALPLLSQAGMLLRQAWTRNVKSYPIEINGFSPRQWANVTEAGLFVEAHVGADGAARLRGRDADQPDQAFRILSSGTIVGRTRPSAPRLLEADHGKPLPDPYETADLFHGPGLRPVTEMRRDARGFEAVVDLSLAASPGDAFDAVILDALVHGPPHERPEVWFDGVEDCAIYPVRIERLIICSDLPETGALVIRGVPGQRDPATGDLPVTIEAFLGSDLWARLDLIEKAYPKGPLATLNPLERRDFLTGASNDHPAPLSRFDGTCTRLSPADVIACDWLPGTVATAWGCEGLTGSELVRAVAVKEHFARKWGIHPRKVRYEPPFAIGPDGRHRYALRFDSKARAWAVMDDAYE</sequence>
<evidence type="ECO:0000313" key="8">
    <source>
        <dbReference type="EMBL" id="RIJ26449.1"/>
    </source>
</evidence>
<keyword evidence="4" id="KW-0456">Lyase</keyword>
<dbReference type="InterPro" id="IPR014043">
    <property type="entry name" value="Acyl_transferase_dom"/>
</dbReference>
<dbReference type="RefSeq" id="WP_119377411.1">
    <property type="nucleotide sequence ID" value="NZ_QWFX01000016.1"/>
</dbReference>
<dbReference type="InterPro" id="IPR014030">
    <property type="entry name" value="Ketoacyl_synth_N"/>
</dbReference>
<evidence type="ECO:0000256" key="3">
    <source>
        <dbReference type="ARBA" id="ARBA00022679"/>
    </source>
</evidence>
<dbReference type="Gene3D" id="3.40.366.10">
    <property type="entry name" value="Malonyl-Coenzyme A Acyl Carrier Protein, domain 2"/>
    <property type="match status" value="1"/>
</dbReference>
<gene>
    <name evidence="8" type="ORF">D1223_15825</name>
</gene>